<proteinExistence type="predicted"/>
<organism evidence="1 2">
    <name type="scientific">Agrobacterium tumefaciens</name>
    <dbReference type="NCBI Taxonomy" id="358"/>
    <lineage>
        <taxon>Bacteria</taxon>
        <taxon>Pseudomonadati</taxon>
        <taxon>Pseudomonadota</taxon>
        <taxon>Alphaproteobacteria</taxon>
        <taxon>Hyphomicrobiales</taxon>
        <taxon>Rhizobiaceae</taxon>
        <taxon>Rhizobium/Agrobacterium group</taxon>
        <taxon>Agrobacterium</taxon>
        <taxon>Agrobacterium tumefaciens complex</taxon>
    </lineage>
</organism>
<comment type="caution">
    <text evidence="1">The sequence shown here is derived from an EMBL/GenBank/DDBJ whole genome shotgun (WGS) entry which is preliminary data.</text>
</comment>
<reference evidence="1 2" key="1">
    <citation type="submission" date="2016-05" db="EMBL/GenBank/DDBJ databases">
        <authorList>
            <person name="Lavstsen T."/>
            <person name="Jespersen J.S."/>
        </authorList>
    </citation>
    <scope>NUCLEOTIDE SEQUENCE [LARGE SCALE GENOMIC DNA]</scope>
    <source>
        <strain evidence="1 2">KCJ1736</strain>
    </source>
</reference>
<accession>A0A176XGX2</accession>
<sequence>MHKKIEHKIIAHENGWAVVISGVIRGVYPSRHMALSAAKELQSDLLSADTAKASGPVANLPLTDAAAISRWRTSSQPTVAVLYQVDMPLRRRSGEVSYPASFDGSSLRDGKI</sequence>
<dbReference type="Proteomes" id="UP000077098">
    <property type="component" value="Unassembled WGS sequence"/>
</dbReference>
<evidence type="ECO:0000313" key="2">
    <source>
        <dbReference type="Proteomes" id="UP000077098"/>
    </source>
</evidence>
<evidence type="ECO:0008006" key="3">
    <source>
        <dbReference type="Google" id="ProtNLM"/>
    </source>
</evidence>
<dbReference type="AlphaFoldDB" id="A0A176XGX2"/>
<evidence type="ECO:0000313" key="1">
    <source>
        <dbReference type="EMBL" id="OAE47942.1"/>
    </source>
</evidence>
<dbReference type="RefSeq" id="WP_063948106.1">
    <property type="nucleotide sequence ID" value="NZ_LXPS01000008.1"/>
</dbReference>
<gene>
    <name evidence="1" type="ORF">A7J57_15185</name>
</gene>
<name>A0A176XGX2_AGRTU</name>
<dbReference type="EMBL" id="LXPS01000008">
    <property type="protein sequence ID" value="OAE47942.1"/>
    <property type="molecule type" value="Genomic_DNA"/>
</dbReference>
<protein>
    <recommendedName>
        <fullName evidence="3">DUF2188 domain-containing protein</fullName>
    </recommendedName>
</protein>